<organism evidence="1 2">
    <name type="scientific">Streptomyces turgidiscabies</name>
    <dbReference type="NCBI Taxonomy" id="85558"/>
    <lineage>
        <taxon>Bacteria</taxon>
        <taxon>Bacillati</taxon>
        <taxon>Actinomycetota</taxon>
        <taxon>Actinomycetes</taxon>
        <taxon>Kitasatosporales</taxon>
        <taxon>Streptomycetaceae</taxon>
        <taxon>Streptomyces</taxon>
    </lineage>
</organism>
<sequence length="191" mass="20147">MVEVLDDTDDQKLAGQMDTLVMTGWTEMLHGRCDPALRHLRRGLEVSRHTGQSLVLADLFAASAYLRLGRLDEAATYADDAPEAASLVGSSEPRSLAEVVSAAVLMWRGDFAGALKTCEESVSWTIPALGAHRSAMVEILGQTLLLNGDPEGCVSKVLEAGGGPHLLGFEAPVPPDVVPAAGCRGTAPWVT</sequence>
<dbReference type="Gene3D" id="1.25.40.10">
    <property type="entry name" value="Tetratricopeptide repeat domain"/>
    <property type="match status" value="1"/>
</dbReference>
<dbReference type="EMBL" id="JAUSZS010000007">
    <property type="protein sequence ID" value="MDQ0935626.1"/>
    <property type="molecule type" value="Genomic_DNA"/>
</dbReference>
<name>A0ABU0RUI5_9ACTN</name>
<dbReference type="Proteomes" id="UP001223072">
    <property type="component" value="Unassembled WGS sequence"/>
</dbReference>
<dbReference type="RefSeq" id="WP_307629159.1">
    <property type="nucleotide sequence ID" value="NZ_JAUSZS010000007.1"/>
</dbReference>
<reference evidence="1 2" key="1">
    <citation type="submission" date="2023-07" db="EMBL/GenBank/DDBJ databases">
        <title>Comparative genomics of wheat-associated soil bacteria to identify genetic determinants of phenazine resistance.</title>
        <authorList>
            <person name="Mouncey N."/>
        </authorList>
    </citation>
    <scope>NUCLEOTIDE SEQUENCE [LARGE SCALE GENOMIC DNA]</scope>
    <source>
        <strain evidence="1 2">W2I16</strain>
    </source>
</reference>
<dbReference type="SUPFAM" id="SSF48452">
    <property type="entry name" value="TPR-like"/>
    <property type="match status" value="1"/>
</dbReference>
<proteinExistence type="predicted"/>
<accession>A0ABU0RUI5</accession>
<keyword evidence="2" id="KW-1185">Reference proteome</keyword>
<comment type="caution">
    <text evidence="1">The sequence shown here is derived from an EMBL/GenBank/DDBJ whole genome shotgun (WGS) entry which is preliminary data.</text>
</comment>
<gene>
    <name evidence="1" type="ORF">QFZ49_005598</name>
</gene>
<evidence type="ECO:0000313" key="1">
    <source>
        <dbReference type="EMBL" id="MDQ0935626.1"/>
    </source>
</evidence>
<protein>
    <submittedName>
        <fullName evidence="1">Uncharacterized protein</fullName>
    </submittedName>
</protein>
<dbReference type="InterPro" id="IPR011990">
    <property type="entry name" value="TPR-like_helical_dom_sf"/>
</dbReference>
<evidence type="ECO:0000313" key="2">
    <source>
        <dbReference type="Proteomes" id="UP001223072"/>
    </source>
</evidence>